<feature type="non-terminal residue" evidence="1">
    <location>
        <position position="1"/>
    </location>
</feature>
<proteinExistence type="predicted"/>
<keyword evidence="2" id="KW-1185">Reference proteome</keyword>
<dbReference type="EMBL" id="VTPC01008030">
    <property type="protein sequence ID" value="KAF2893364.1"/>
    <property type="molecule type" value="Genomic_DNA"/>
</dbReference>
<organism evidence="1 2">
    <name type="scientific">Ignelater luminosus</name>
    <name type="common">Cucubano</name>
    <name type="synonym">Pyrophorus luminosus</name>
    <dbReference type="NCBI Taxonomy" id="2038154"/>
    <lineage>
        <taxon>Eukaryota</taxon>
        <taxon>Metazoa</taxon>
        <taxon>Ecdysozoa</taxon>
        <taxon>Arthropoda</taxon>
        <taxon>Hexapoda</taxon>
        <taxon>Insecta</taxon>
        <taxon>Pterygota</taxon>
        <taxon>Neoptera</taxon>
        <taxon>Endopterygota</taxon>
        <taxon>Coleoptera</taxon>
        <taxon>Polyphaga</taxon>
        <taxon>Elateriformia</taxon>
        <taxon>Elateroidea</taxon>
        <taxon>Elateridae</taxon>
        <taxon>Agrypninae</taxon>
        <taxon>Pyrophorini</taxon>
        <taxon>Ignelater</taxon>
    </lineage>
</organism>
<evidence type="ECO:0000313" key="1">
    <source>
        <dbReference type="EMBL" id="KAF2893364.1"/>
    </source>
</evidence>
<dbReference type="Gene3D" id="3.30.420.10">
    <property type="entry name" value="Ribonuclease H-like superfamily/Ribonuclease H"/>
    <property type="match status" value="1"/>
</dbReference>
<protein>
    <submittedName>
        <fullName evidence="1">Uncharacterized protein</fullName>
    </submittedName>
</protein>
<gene>
    <name evidence="1" type="ORF">ILUMI_12805</name>
</gene>
<sequence length="156" mass="18248">EAIRIPECLNADEKQMRVTTSQWICNQFNDEKSKFLDRVVTTDKIWVHHHDSEIKEISKEWKHSSSPKLKKFCVQKVPNNWELSNAAEVDWMKGFMERYPDLSLRKPEPTKRIQLKYNDKIINVDESGVSTVLAVPKTVAPKRCKQVDHTVSGERR</sequence>
<name>A0A8K0CTK4_IGNLU</name>
<dbReference type="GO" id="GO:0003676">
    <property type="term" value="F:nucleic acid binding"/>
    <property type="evidence" value="ECO:0007669"/>
    <property type="project" value="InterPro"/>
</dbReference>
<comment type="caution">
    <text evidence="1">The sequence shown here is derived from an EMBL/GenBank/DDBJ whole genome shotgun (WGS) entry which is preliminary data.</text>
</comment>
<dbReference type="Proteomes" id="UP000801492">
    <property type="component" value="Unassembled WGS sequence"/>
</dbReference>
<reference evidence="1" key="1">
    <citation type="submission" date="2019-08" db="EMBL/GenBank/DDBJ databases">
        <title>The genome of the North American firefly Photinus pyralis.</title>
        <authorList>
            <consortium name="Photinus pyralis genome working group"/>
            <person name="Fallon T.R."/>
            <person name="Sander Lower S.E."/>
            <person name="Weng J.-K."/>
        </authorList>
    </citation>
    <scope>NUCLEOTIDE SEQUENCE</scope>
    <source>
        <strain evidence="1">TRF0915ILg1</strain>
        <tissue evidence="1">Whole body</tissue>
    </source>
</reference>
<dbReference type="OrthoDB" id="10017160at2759"/>
<evidence type="ECO:0000313" key="2">
    <source>
        <dbReference type="Proteomes" id="UP000801492"/>
    </source>
</evidence>
<dbReference type="AlphaFoldDB" id="A0A8K0CTK4"/>
<accession>A0A8K0CTK4</accession>
<dbReference type="InterPro" id="IPR036397">
    <property type="entry name" value="RNaseH_sf"/>
</dbReference>